<dbReference type="InterPro" id="IPR035992">
    <property type="entry name" value="Ricin_B-like_lectins"/>
</dbReference>
<dbReference type="Proteomes" id="UP000588098">
    <property type="component" value="Unassembled WGS sequence"/>
</dbReference>
<feature type="domain" description="Ricin B lectin" evidence="2">
    <location>
        <begin position="183"/>
        <end position="306"/>
    </location>
</feature>
<organism evidence="3 4">
    <name type="scientific">Streptomyces zagrosensis</name>
    <dbReference type="NCBI Taxonomy" id="1042984"/>
    <lineage>
        <taxon>Bacteria</taxon>
        <taxon>Bacillati</taxon>
        <taxon>Actinomycetota</taxon>
        <taxon>Actinomycetes</taxon>
        <taxon>Kitasatosporales</taxon>
        <taxon>Streptomycetaceae</taxon>
        <taxon>Streptomyces</taxon>
    </lineage>
</organism>
<sequence>MATLASPPGAGEPGADVGESSASGRPKKPMLAAAAIAGALLIAVPFLVASDGDDDAGTTVVGQPSSGTVLDNLTPGGPGAYTAESPSASATTARPSRSASPTPAGSTPAKPSANAPAPDASRSATAKPKEVKPPAKASTKPPAKPPAKASAKPPRHQPATKPSPKPTRKAPPPKPKAKTVIPGRALVNAKSGKCLSAMQGTDGTQLRLASCNGSAAQHWETKSDGTVRSMGLCMDVAWASTADFAAIQVAVCSGNPAQLFRLNKTDDLVSQLAAKCVDMYHGGTANGTPAVLFSCTGRGNQTFTWR</sequence>
<keyword evidence="4" id="KW-1185">Reference proteome</keyword>
<feature type="compositionally biased region" description="Low complexity" evidence="1">
    <location>
        <begin position="134"/>
        <end position="152"/>
    </location>
</feature>
<reference evidence="3 4" key="1">
    <citation type="submission" date="2020-08" db="EMBL/GenBank/DDBJ databases">
        <title>Genomic Encyclopedia of Type Strains, Phase III (KMG-III): the genomes of soil and plant-associated and newly described type strains.</title>
        <authorList>
            <person name="Whitman W."/>
        </authorList>
    </citation>
    <scope>NUCLEOTIDE SEQUENCE [LARGE SCALE GENOMIC DNA]</scope>
    <source>
        <strain evidence="3 4">CECT 8305</strain>
    </source>
</reference>
<feature type="compositionally biased region" description="Pro residues" evidence="1">
    <location>
        <begin position="161"/>
        <end position="174"/>
    </location>
</feature>
<evidence type="ECO:0000256" key="1">
    <source>
        <dbReference type="SAM" id="MobiDB-lite"/>
    </source>
</evidence>
<dbReference type="SUPFAM" id="SSF50370">
    <property type="entry name" value="Ricin B-like lectins"/>
    <property type="match status" value="1"/>
</dbReference>
<dbReference type="AlphaFoldDB" id="A0A7W9QGS0"/>
<feature type="region of interest" description="Disordered" evidence="1">
    <location>
        <begin position="51"/>
        <end position="179"/>
    </location>
</feature>
<gene>
    <name evidence="3" type="ORF">FHS42_006790</name>
</gene>
<name>A0A7W9QGS0_9ACTN</name>
<accession>A0A7W9QGS0</accession>
<feature type="compositionally biased region" description="Low complexity" evidence="1">
    <location>
        <begin position="82"/>
        <end position="113"/>
    </location>
</feature>
<dbReference type="Pfam" id="PF00652">
    <property type="entry name" value="Ricin_B_lectin"/>
    <property type="match status" value="1"/>
</dbReference>
<dbReference type="PROSITE" id="PS50231">
    <property type="entry name" value="RICIN_B_LECTIN"/>
    <property type="match status" value="1"/>
</dbReference>
<dbReference type="EMBL" id="JACHJL010000026">
    <property type="protein sequence ID" value="MBB5939694.1"/>
    <property type="molecule type" value="Genomic_DNA"/>
</dbReference>
<evidence type="ECO:0000313" key="4">
    <source>
        <dbReference type="Proteomes" id="UP000588098"/>
    </source>
</evidence>
<dbReference type="InterPro" id="IPR000772">
    <property type="entry name" value="Ricin_B_lectin"/>
</dbReference>
<evidence type="ECO:0000313" key="3">
    <source>
        <dbReference type="EMBL" id="MBB5939694.1"/>
    </source>
</evidence>
<evidence type="ECO:0000259" key="2">
    <source>
        <dbReference type="SMART" id="SM00458"/>
    </source>
</evidence>
<dbReference type="Gene3D" id="2.80.10.50">
    <property type="match status" value="2"/>
</dbReference>
<comment type="caution">
    <text evidence="3">The sequence shown here is derived from an EMBL/GenBank/DDBJ whole genome shotgun (WGS) entry which is preliminary data.</text>
</comment>
<protein>
    <recommendedName>
        <fullName evidence="2">Ricin B lectin domain-containing protein</fullName>
    </recommendedName>
</protein>
<feature type="region of interest" description="Disordered" evidence="1">
    <location>
        <begin position="1"/>
        <end position="26"/>
    </location>
</feature>
<proteinExistence type="predicted"/>
<dbReference type="RefSeq" id="WP_184579205.1">
    <property type="nucleotide sequence ID" value="NZ_JACHJL010000026.1"/>
</dbReference>
<dbReference type="SMART" id="SM00458">
    <property type="entry name" value="RICIN"/>
    <property type="match status" value="1"/>
</dbReference>